<feature type="region of interest" description="Disordered" evidence="1">
    <location>
        <begin position="1"/>
        <end position="34"/>
    </location>
</feature>
<dbReference type="AlphaFoldDB" id="A0AAD9UIF7"/>
<gene>
    <name evidence="2" type="ORF">NP493_82g05040</name>
</gene>
<reference evidence="2" key="1">
    <citation type="journal article" date="2023" name="Mol. Biol. Evol.">
        <title>Third-Generation Sequencing Reveals the Adaptive Role of the Epigenome in Three Deep-Sea Polychaetes.</title>
        <authorList>
            <person name="Perez M."/>
            <person name="Aroh O."/>
            <person name="Sun Y."/>
            <person name="Lan Y."/>
            <person name="Juniper S.K."/>
            <person name="Young C.R."/>
            <person name="Angers B."/>
            <person name="Qian P.Y."/>
        </authorList>
    </citation>
    <scope>NUCLEOTIDE SEQUENCE</scope>
    <source>
        <strain evidence="2">R07B-5</strain>
    </source>
</reference>
<feature type="compositionally biased region" description="Basic and acidic residues" evidence="1">
    <location>
        <begin position="18"/>
        <end position="34"/>
    </location>
</feature>
<sequence length="34" mass="4365">MDENRDNKRERRPHTRWMRTEIRQREGEDHTRDG</sequence>
<evidence type="ECO:0000313" key="3">
    <source>
        <dbReference type="Proteomes" id="UP001209878"/>
    </source>
</evidence>
<protein>
    <submittedName>
        <fullName evidence="2">Uncharacterized protein</fullName>
    </submittedName>
</protein>
<evidence type="ECO:0000313" key="2">
    <source>
        <dbReference type="EMBL" id="KAK2190407.1"/>
    </source>
</evidence>
<dbReference type="EMBL" id="JAODUO010000081">
    <property type="protein sequence ID" value="KAK2190407.1"/>
    <property type="molecule type" value="Genomic_DNA"/>
</dbReference>
<comment type="caution">
    <text evidence="2">The sequence shown here is derived from an EMBL/GenBank/DDBJ whole genome shotgun (WGS) entry which is preliminary data.</text>
</comment>
<organism evidence="2 3">
    <name type="scientific">Ridgeia piscesae</name>
    <name type="common">Tubeworm</name>
    <dbReference type="NCBI Taxonomy" id="27915"/>
    <lineage>
        <taxon>Eukaryota</taxon>
        <taxon>Metazoa</taxon>
        <taxon>Spiralia</taxon>
        <taxon>Lophotrochozoa</taxon>
        <taxon>Annelida</taxon>
        <taxon>Polychaeta</taxon>
        <taxon>Sedentaria</taxon>
        <taxon>Canalipalpata</taxon>
        <taxon>Sabellida</taxon>
        <taxon>Siboglinidae</taxon>
        <taxon>Ridgeia</taxon>
    </lineage>
</organism>
<keyword evidence="3" id="KW-1185">Reference proteome</keyword>
<accession>A0AAD9UIF7</accession>
<proteinExistence type="predicted"/>
<evidence type="ECO:0000256" key="1">
    <source>
        <dbReference type="SAM" id="MobiDB-lite"/>
    </source>
</evidence>
<name>A0AAD9UIF7_RIDPI</name>
<dbReference type="Proteomes" id="UP001209878">
    <property type="component" value="Unassembled WGS sequence"/>
</dbReference>